<evidence type="ECO:0000256" key="1">
    <source>
        <dbReference type="SAM" id="MobiDB-lite"/>
    </source>
</evidence>
<dbReference type="STRING" id="1160718.SU9_01815"/>
<feature type="region of interest" description="Disordered" evidence="1">
    <location>
        <begin position="35"/>
        <end position="63"/>
    </location>
</feature>
<keyword evidence="4" id="KW-1185">Reference proteome</keyword>
<evidence type="ECO:0000313" key="2">
    <source>
        <dbReference type="EMBL" id="EJJ08793.1"/>
    </source>
</evidence>
<sequence length="63" mass="6346">MKITLAADTGRADGRRVPIAPAAFGRRDEDAVVVSPAAAPSAQRPDAVRAAPGSPAPVAEVRA</sequence>
<gene>
    <name evidence="2" type="ORF">SU9_01815</name>
    <name evidence="3" type="ORF">SU9_029730</name>
</gene>
<dbReference type="EMBL" id="CP072931">
    <property type="protein sequence ID" value="QTZ95112.1"/>
    <property type="molecule type" value="Genomic_DNA"/>
</dbReference>
<name>J2K7F5_9ACTN</name>
<organism evidence="2">
    <name type="scientific">Streptomyces auratus AGR0001</name>
    <dbReference type="NCBI Taxonomy" id="1160718"/>
    <lineage>
        <taxon>Bacteria</taxon>
        <taxon>Bacillati</taxon>
        <taxon>Actinomycetota</taxon>
        <taxon>Actinomycetes</taxon>
        <taxon>Kitasatosporales</taxon>
        <taxon>Streptomycetaceae</taxon>
        <taxon>Streptomyces</taxon>
    </lineage>
</organism>
<dbReference type="KEGG" id="sauh:SU9_029730"/>
<accession>J2K7F5</accession>
<protein>
    <submittedName>
        <fullName evidence="3">Ferredoxin</fullName>
    </submittedName>
</protein>
<dbReference type="EMBL" id="AJGV01000015">
    <property type="protein sequence ID" value="EJJ08793.1"/>
    <property type="molecule type" value="Genomic_DNA"/>
</dbReference>
<reference evidence="3" key="2">
    <citation type="submission" date="2021-04" db="EMBL/GenBank/DDBJ databases">
        <authorList>
            <person name="Wen M.-L."/>
            <person name="Han X.-L."/>
            <person name="Xiong J."/>
        </authorList>
    </citation>
    <scope>NUCLEOTIDE SEQUENCE</scope>
    <source>
        <strain evidence="3">AGR0001</strain>
    </source>
</reference>
<dbReference type="AlphaFoldDB" id="J2K7F5"/>
<dbReference type="RefSeq" id="WP_006601950.1">
    <property type="nucleotide sequence ID" value="NZ_CP072931.1"/>
</dbReference>
<evidence type="ECO:0000313" key="3">
    <source>
        <dbReference type="EMBL" id="QTZ95112.1"/>
    </source>
</evidence>
<dbReference type="HOGENOM" id="CLU_2883801_0_0_11"/>
<dbReference type="PATRIC" id="fig|1160718.3.peg.375"/>
<proteinExistence type="predicted"/>
<evidence type="ECO:0000313" key="4">
    <source>
        <dbReference type="Proteomes" id="UP000009036"/>
    </source>
</evidence>
<reference evidence="2" key="1">
    <citation type="journal article" date="2012" name="J. Bacteriol.">
        <title>Genome Sequence of Streptomyces auratus Strain AGR0001, a Phoslactomycin-Producing Actinomycete.</title>
        <authorList>
            <person name="Han X."/>
            <person name="Li M."/>
            <person name="Ding Z."/>
            <person name="Zhao J."/>
            <person name="Ji K."/>
            <person name="Wen M."/>
            <person name="Lu T."/>
        </authorList>
    </citation>
    <scope>NUCLEOTIDE SEQUENCE [LARGE SCALE GENOMIC DNA]</scope>
    <source>
        <strain evidence="2">AGR0001</strain>
    </source>
</reference>
<dbReference type="Proteomes" id="UP000009036">
    <property type="component" value="Chromosome"/>
</dbReference>